<evidence type="ECO:0000313" key="2">
    <source>
        <dbReference type="Proteomes" id="UP000190367"/>
    </source>
</evidence>
<accession>A0A1T4TVP0</accession>
<reference evidence="2" key="1">
    <citation type="submission" date="2017-02" db="EMBL/GenBank/DDBJ databases">
        <authorList>
            <person name="Varghese N."/>
            <person name="Submissions S."/>
        </authorList>
    </citation>
    <scope>NUCLEOTIDE SEQUENCE [LARGE SCALE GENOMIC DNA]</scope>
    <source>
        <strain evidence="2">DSM 22224</strain>
    </source>
</reference>
<protein>
    <submittedName>
        <fullName evidence="1">Uncharacterized protein</fullName>
    </submittedName>
</protein>
<proteinExistence type="predicted"/>
<dbReference type="STRING" id="634771.SAMN04488128_106422"/>
<dbReference type="EMBL" id="FUWZ01000006">
    <property type="protein sequence ID" value="SKA44517.1"/>
    <property type="molecule type" value="Genomic_DNA"/>
</dbReference>
<evidence type="ECO:0000313" key="1">
    <source>
        <dbReference type="EMBL" id="SKA44517.1"/>
    </source>
</evidence>
<name>A0A1T4TVP0_9BACT</name>
<dbReference type="AlphaFoldDB" id="A0A1T4TVP0"/>
<gene>
    <name evidence="1" type="ORF">SAMN04488128_106422</name>
</gene>
<keyword evidence="2" id="KW-1185">Reference proteome</keyword>
<organism evidence="1 2">
    <name type="scientific">Chitinophaga eiseniae</name>
    <dbReference type="NCBI Taxonomy" id="634771"/>
    <lineage>
        <taxon>Bacteria</taxon>
        <taxon>Pseudomonadati</taxon>
        <taxon>Bacteroidota</taxon>
        <taxon>Chitinophagia</taxon>
        <taxon>Chitinophagales</taxon>
        <taxon>Chitinophagaceae</taxon>
        <taxon>Chitinophaga</taxon>
    </lineage>
</organism>
<dbReference type="Proteomes" id="UP000190367">
    <property type="component" value="Unassembled WGS sequence"/>
</dbReference>
<sequence>MEFRKNSKKMLLSTTEIDSFIYSSSKYIDIYLRSSSPYRIPFFCYIRIFIEDFYEKKGGDSNRI</sequence>